<dbReference type="PANTHER" id="PTHR43649">
    <property type="entry name" value="ARABINOSE-BINDING PROTEIN-RELATED"/>
    <property type="match status" value="1"/>
</dbReference>
<dbReference type="PANTHER" id="PTHR43649:SF12">
    <property type="entry name" value="DIACETYLCHITOBIOSE BINDING PROTEIN DASA"/>
    <property type="match status" value="1"/>
</dbReference>
<dbReference type="EMBL" id="QRDZ01000030">
    <property type="protein sequence ID" value="RED60555.1"/>
    <property type="molecule type" value="Genomic_DNA"/>
</dbReference>
<reference evidence="3 4" key="1">
    <citation type="submission" date="2018-07" db="EMBL/GenBank/DDBJ databases">
        <title>Genomic Encyclopedia of Type Strains, Phase III (KMG-III): the genomes of soil and plant-associated and newly described type strains.</title>
        <authorList>
            <person name="Whitman W."/>
        </authorList>
    </citation>
    <scope>NUCLEOTIDE SEQUENCE [LARGE SCALE GENOMIC DNA]</scope>
    <source>
        <strain evidence="3 4">CECT 7287</strain>
    </source>
</reference>
<protein>
    <submittedName>
        <fullName evidence="3">N-acetylglucosamine transport system substrate-binding protein</fullName>
    </submittedName>
</protein>
<feature type="signal peptide" evidence="2">
    <location>
        <begin position="1"/>
        <end position="22"/>
    </location>
</feature>
<dbReference type="RefSeq" id="WP_246016863.1">
    <property type="nucleotide sequence ID" value="NZ_QRDZ01000030.1"/>
</dbReference>
<evidence type="ECO:0000313" key="3">
    <source>
        <dbReference type="EMBL" id="RED60555.1"/>
    </source>
</evidence>
<proteinExistence type="predicted"/>
<feature type="region of interest" description="Disordered" evidence="1">
    <location>
        <begin position="32"/>
        <end position="63"/>
    </location>
</feature>
<accession>A0A3D9IFV0</accession>
<dbReference type="Gene3D" id="3.40.190.10">
    <property type="entry name" value="Periplasmic binding protein-like II"/>
    <property type="match status" value="1"/>
</dbReference>
<evidence type="ECO:0000256" key="1">
    <source>
        <dbReference type="SAM" id="MobiDB-lite"/>
    </source>
</evidence>
<gene>
    <name evidence="3" type="ORF">DFP98_13077</name>
</gene>
<sequence length="497" mass="54869">MRKTMKIKASLMVLAAASLTLAACNNGNNGNTGSNASAEPSATASTAVSPAASSSAESNTYAENGLPKDEKVTLKFAYWENAFGREWIDYAMQTFKEKFPNVTFETTYSPKIDTIIGTKIAANDDEDMFDIFSNNIPGANVAASLVEAGKLEPLEELWGRIAYDGDGKTLKDLAQPGSYEATSKINGNTYAFPNVQSATGLFYNKSLFEKNGWNQNPQTWSEFVQLTKEIKEDGIIPITFPGMYPIYLNFSFGIAKYFEMAESKGTLATFEPDFRVYKAPFYSTPEVSEAYQRIYELGKLNAFPKGVGALSHTQSQMQLLQGQAALASTGDWVQNEMADAVPEDFRWGFMIPPLTENPDATKWYYVSNGAENFVWANKPELNKKWAKEFLVWLWNLDIQQRLAEKAGGLPIRADFMNDSGLVDKLQEAPKAVLEYMKKNKVKGDKGLRYVTLSDPNAEQAAKLIDEATIGIALGTQDPLPKLQEADALLQKAVDASK</sequence>
<dbReference type="PROSITE" id="PS51257">
    <property type="entry name" value="PROKAR_LIPOPROTEIN"/>
    <property type="match status" value="1"/>
</dbReference>
<organism evidence="3 4">
    <name type="scientific">Cohnella phaseoli</name>
    <dbReference type="NCBI Taxonomy" id="456490"/>
    <lineage>
        <taxon>Bacteria</taxon>
        <taxon>Bacillati</taxon>
        <taxon>Bacillota</taxon>
        <taxon>Bacilli</taxon>
        <taxon>Bacillales</taxon>
        <taxon>Paenibacillaceae</taxon>
        <taxon>Cohnella</taxon>
    </lineage>
</organism>
<keyword evidence="4" id="KW-1185">Reference proteome</keyword>
<name>A0A3D9IFV0_9BACL</name>
<evidence type="ECO:0000256" key="2">
    <source>
        <dbReference type="SAM" id="SignalP"/>
    </source>
</evidence>
<dbReference type="SUPFAM" id="SSF53850">
    <property type="entry name" value="Periplasmic binding protein-like II"/>
    <property type="match status" value="1"/>
</dbReference>
<keyword evidence="2" id="KW-0732">Signal</keyword>
<dbReference type="Proteomes" id="UP000256977">
    <property type="component" value="Unassembled WGS sequence"/>
</dbReference>
<feature type="compositionally biased region" description="Low complexity" evidence="1">
    <location>
        <begin position="32"/>
        <end position="59"/>
    </location>
</feature>
<dbReference type="InterPro" id="IPR050490">
    <property type="entry name" value="Bact_solute-bd_prot1"/>
</dbReference>
<feature type="chain" id="PRO_5039335093" evidence="2">
    <location>
        <begin position="23"/>
        <end position="497"/>
    </location>
</feature>
<comment type="caution">
    <text evidence="3">The sequence shown here is derived from an EMBL/GenBank/DDBJ whole genome shotgun (WGS) entry which is preliminary data.</text>
</comment>
<dbReference type="AlphaFoldDB" id="A0A3D9IFV0"/>
<evidence type="ECO:0000313" key="4">
    <source>
        <dbReference type="Proteomes" id="UP000256977"/>
    </source>
</evidence>